<dbReference type="PROSITE" id="PS50928">
    <property type="entry name" value="ABC_TM1"/>
    <property type="match status" value="1"/>
</dbReference>
<dbReference type="GO" id="GO:0005886">
    <property type="term" value="C:plasma membrane"/>
    <property type="evidence" value="ECO:0007669"/>
    <property type="project" value="UniProtKB-SubCell"/>
</dbReference>
<dbReference type="InterPro" id="IPR000515">
    <property type="entry name" value="MetI-like"/>
</dbReference>
<comment type="similarity">
    <text evidence="2">Belongs to the binding-protein-dependent transport system permease family. CysTW subfamily.</text>
</comment>
<dbReference type="EMBL" id="FMAQ01000001">
    <property type="protein sequence ID" value="SCB76982.1"/>
    <property type="molecule type" value="Genomic_DNA"/>
</dbReference>
<keyword evidence="6 8" id="KW-1133">Transmembrane helix</keyword>
<evidence type="ECO:0000256" key="2">
    <source>
        <dbReference type="ARBA" id="ARBA00007069"/>
    </source>
</evidence>
<dbReference type="PANTHER" id="PTHR30450:SF14">
    <property type="entry name" value="TRANSPORTER, PERMEASE PROTEIN, PUTATIVE-RELATED"/>
    <property type="match status" value="1"/>
</dbReference>
<dbReference type="FunFam" id="1.10.3720.10:FF:000002">
    <property type="entry name" value="D-methionine ABC transporter permease MetI"/>
    <property type="match status" value="1"/>
</dbReference>
<dbReference type="Gene3D" id="1.10.3720.10">
    <property type="entry name" value="MetI-like"/>
    <property type="match status" value="1"/>
</dbReference>
<dbReference type="PANTHER" id="PTHR30450">
    <property type="entry name" value="ABC TRANSPORTER PERMEASE"/>
    <property type="match status" value="1"/>
</dbReference>
<reference evidence="11" key="1">
    <citation type="submission" date="2016-08" db="EMBL/GenBank/DDBJ databases">
        <authorList>
            <person name="Varghese N."/>
            <person name="Submissions Spin"/>
        </authorList>
    </citation>
    <scope>NUCLEOTIDE SEQUENCE [LARGE SCALE GENOMIC DNA]</scope>
    <source>
        <strain evidence="11">R-53248</strain>
    </source>
</reference>
<keyword evidence="4" id="KW-1003">Cell membrane</keyword>
<evidence type="ECO:0000313" key="10">
    <source>
        <dbReference type="EMBL" id="SCB76982.1"/>
    </source>
</evidence>
<evidence type="ECO:0000256" key="4">
    <source>
        <dbReference type="ARBA" id="ARBA00022475"/>
    </source>
</evidence>
<evidence type="ECO:0000256" key="3">
    <source>
        <dbReference type="ARBA" id="ARBA00022448"/>
    </source>
</evidence>
<evidence type="ECO:0000256" key="6">
    <source>
        <dbReference type="ARBA" id="ARBA00022989"/>
    </source>
</evidence>
<keyword evidence="11" id="KW-1185">Reference proteome</keyword>
<dbReference type="STRING" id="1798182.GA0061081_101237"/>
<dbReference type="InterPro" id="IPR035906">
    <property type="entry name" value="MetI-like_sf"/>
</dbReference>
<comment type="subcellular location">
    <subcellularLocation>
        <location evidence="1 8">Cell membrane</location>
        <topology evidence="1 8">Multi-pass membrane protein</topology>
    </subcellularLocation>
</comment>
<feature type="transmembrane region" description="Helical" evidence="8">
    <location>
        <begin position="66"/>
        <end position="90"/>
    </location>
</feature>
<dbReference type="Pfam" id="PF00528">
    <property type="entry name" value="BPD_transp_1"/>
    <property type="match status" value="1"/>
</dbReference>
<evidence type="ECO:0000256" key="5">
    <source>
        <dbReference type="ARBA" id="ARBA00022692"/>
    </source>
</evidence>
<keyword evidence="7 8" id="KW-0472">Membrane</keyword>
<feature type="transmembrane region" description="Helical" evidence="8">
    <location>
        <begin position="161"/>
        <end position="182"/>
    </location>
</feature>
<dbReference type="OrthoDB" id="9793490at2"/>
<name>A0A1C3Z3X4_9GAMM</name>
<dbReference type="GO" id="GO:0048473">
    <property type="term" value="P:D-methionine transmembrane transport"/>
    <property type="evidence" value="ECO:0007669"/>
    <property type="project" value="TreeGrafter"/>
</dbReference>
<sequence>MEQFNTIIHYLASYFTTTVTTEQFIQAFYDTFIMVFFSLSVGVLLGIPLGICLVTTRPTGLLENPLIYRILNPIINTLRSLPFIILLVAIHPLTKLIVGSSFGTLAAIVPLTIYVAPYIARLVENSLLELDNGIIEAAQSMGATTLQIIWHFMLPEAFSSLILTITTATIGLIGATAMAGAIGAGGIGDLAISYGYQRFDTAVTIICVVILVIVIQFIQSLGNYLARKVRHE</sequence>
<keyword evidence="5 8" id="KW-0812">Transmembrane</keyword>
<dbReference type="InterPro" id="IPR051322">
    <property type="entry name" value="AA_ABC_Transporter_Permease"/>
</dbReference>
<evidence type="ECO:0000256" key="1">
    <source>
        <dbReference type="ARBA" id="ARBA00004651"/>
    </source>
</evidence>
<evidence type="ECO:0000259" key="9">
    <source>
        <dbReference type="PROSITE" id="PS50928"/>
    </source>
</evidence>
<evidence type="ECO:0000313" key="11">
    <source>
        <dbReference type="Proteomes" id="UP000199670"/>
    </source>
</evidence>
<feature type="domain" description="ABC transmembrane type-1" evidence="9">
    <location>
        <begin position="28"/>
        <end position="218"/>
    </location>
</feature>
<accession>A0A1C3Z3X4</accession>
<evidence type="ECO:0000256" key="7">
    <source>
        <dbReference type="ARBA" id="ARBA00023136"/>
    </source>
</evidence>
<feature type="transmembrane region" description="Helical" evidence="8">
    <location>
        <begin position="32"/>
        <end position="54"/>
    </location>
</feature>
<organism evidence="10 11">
    <name type="scientific">Gilliamella bombicola</name>
    <dbReference type="NCBI Taxonomy" id="1798182"/>
    <lineage>
        <taxon>Bacteria</taxon>
        <taxon>Pseudomonadati</taxon>
        <taxon>Pseudomonadota</taxon>
        <taxon>Gammaproteobacteria</taxon>
        <taxon>Orbales</taxon>
        <taxon>Orbaceae</taxon>
        <taxon>Gilliamella</taxon>
    </lineage>
</organism>
<feature type="transmembrane region" description="Helical" evidence="8">
    <location>
        <begin position="96"/>
        <end position="120"/>
    </location>
</feature>
<dbReference type="Proteomes" id="UP000199670">
    <property type="component" value="Unassembled WGS sequence"/>
</dbReference>
<feature type="transmembrane region" description="Helical" evidence="8">
    <location>
        <begin position="202"/>
        <end position="226"/>
    </location>
</feature>
<gene>
    <name evidence="10" type="ORF">GA0061081_101237</name>
</gene>
<dbReference type="SUPFAM" id="SSF161098">
    <property type="entry name" value="MetI-like"/>
    <property type="match status" value="1"/>
</dbReference>
<keyword evidence="3 8" id="KW-0813">Transport</keyword>
<evidence type="ECO:0000256" key="8">
    <source>
        <dbReference type="RuleBase" id="RU363032"/>
    </source>
</evidence>
<dbReference type="AlphaFoldDB" id="A0A1C3Z3X4"/>
<protein>
    <submittedName>
        <fullName evidence="10">D-methionine transport system permease protein</fullName>
    </submittedName>
</protein>
<proteinExistence type="inferred from homology"/>
<dbReference type="CDD" id="cd06261">
    <property type="entry name" value="TM_PBP2"/>
    <property type="match status" value="1"/>
</dbReference>